<organism evidence="1 2">
    <name type="scientific">Clytia hemisphaerica</name>
    <dbReference type="NCBI Taxonomy" id="252671"/>
    <lineage>
        <taxon>Eukaryota</taxon>
        <taxon>Metazoa</taxon>
        <taxon>Cnidaria</taxon>
        <taxon>Hydrozoa</taxon>
        <taxon>Hydroidolina</taxon>
        <taxon>Leptothecata</taxon>
        <taxon>Obeliida</taxon>
        <taxon>Clytiidae</taxon>
        <taxon>Clytia</taxon>
    </lineage>
</organism>
<protein>
    <submittedName>
        <fullName evidence="1">Uncharacterized protein</fullName>
    </submittedName>
</protein>
<dbReference type="Proteomes" id="UP000594262">
    <property type="component" value="Unplaced"/>
</dbReference>
<dbReference type="AlphaFoldDB" id="A0A7M5X6J9"/>
<evidence type="ECO:0000313" key="2">
    <source>
        <dbReference type="Proteomes" id="UP000594262"/>
    </source>
</evidence>
<sequence>MAAQTQNLASIKQKVLSLKPLTIDPTRCTLNKSLYQQILNNRQSTSERQAKQFNLGNTHCTANPIDAADFILEREYGDSSLFIQSERKSVFIPPTFVSSQYKKSSTAILNYDVKKDIDRLLVNLKQHSPTYWLTKELEAFMQTQNNANTIDKKAFDKFIVNLQIMYLVIAELKTDQVTLPQTTFDIGVFVQGCLAVISPTSPLGTLLQQNLWAKNLRKMIKQMIDDTPSNDSNLRWLFTLELSEVGEKLEHFFYDQLLPLKDDILQNTAVLSSLIFLTNVQYKMHKETDFLIISWERKLIISIELKRTIADDKVFKQLEKSHQIFEERLGDQLKPGWTYFPVICVENDALSVNTLHYITMETNIQPWLTSIFNRFPAVAATSTPDPLDEAKNLLKILVFAIHVSKKDQVAPITSSTWVEYTSNAIENVSTSHNILFYSNQQMAIMNNDDPRYRRVIIVGPFGGGKSILLTQKAIQLNKRLEYNGKVMMAFLDLRVQRLKSMLYYRLKIDLEEGHGIFVERFQDEWEFTDLAETIKSRDIKALFIDECKMFSMDNLKWEKLISLVDFLWIVPTTNIPSHSSSYDYFSTRFSLVNLKQNFRNTQQIVKATKSVADKRAYKYKEGIVMPLDNFPGGCEPMFVETFEEAVKEARKRTNEGILIIVDLDDNLPNYCTILNQLKESYKEFHGEKNDFKEGENPYKFLQEGNNLIVETHAAFGFDWSTVIFFQEKDLGPIFHGMNLDSSFHDCYNMLRCTTNLIAVKGGIESGCLL</sequence>
<dbReference type="EnsemblMetazoa" id="CLYHEMT018060.2">
    <property type="protein sequence ID" value="CLYHEMP018060.2"/>
    <property type="gene ID" value="CLYHEMG018060"/>
</dbReference>
<proteinExistence type="predicted"/>
<name>A0A7M5X6J9_9CNID</name>
<evidence type="ECO:0000313" key="1">
    <source>
        <dbReference type="EnsemblMetazoa" id="CLYHEMP018060.2"/>
    </source>
</evidence>
<dbReference type="InterPro" id="IPR027417">
    <property type="entry name" value="P-loop_NTPase"/>
</dbReference>
<keyword evidence="2" id="KW-1185">Reference proteome</keyword>
<accession>A0A7M5X6J9</accession>
<dbReference type="SUPFAM" id="SSF52540">
    <property type="entry name" value="P-loop containing nucleoside triphosphate hydrolases"/>
    <property type="match status" value="1"/>
</dbReference>
<reference evidence="1" key="1">
    <citation type="submission" date="2021-01" db="UniProtKB">
        <authorList>
            <consortium name="EnsemblMetazoa"/>
        </authorList>
    </citation>
    <scope>IDENTIFICATION</scope>
</reference>